<proteinExistence type="predicted"/>
<dbReference type="InterPro" id="IPR050950">
    <property type="entry name" value="HTH-type_LysR_regulators"/>
</dbReference>
<organism evidence="2 3">
    <name type="scientific">Anaerostipes butyraticus</name>
    <dbReference type="NCBI Taxonomy" id="645466"/>
    <lineage>
        <taxon>Bacteria</taxon>
        <taxon>Bacillati</taxon>
        <taxon>Bacillota</taxon>
        <taxon>Clostridia</taxon>
        <taxon>Lachnospirales</taxon>
        <taxon>Lachnospiraceae</taxon>
        <taxon>Anaerostipes</taxon>
    </lineage>
</organism>
<gene>
    <name evidence="2" type="ORF">ANBU17_29820</name>
</gene>
<dbReference type="Proteomes" id="UP000613208">
    <property type="component" value="Unassembled WGS sequence"/>
</dbReference>
<sequence>MNLQQLRYIVEIADSCSITKASKKLFVSQPYLSKVVSDFEARAKKQIFIRCRNGLELTAYGQKVYLLAQSIIHQMDQLGKEETAQNDSVRLSFSAANLIIKDSLLLDYVSTVHAAQIDIDFCETTISGCIKKIEEDVSEFAIVVADDFQKTLLTSICVRKKLEWIELDEGCPYIHFHRKHSLANQDEIHMNHLMSYVFVRLKTDEFTVFSRKKLQDEYPEITAQRCIVVNHYHTYLSMVKHNAAFMIGNKWQISELEKMGIQSAAFSSFKHKVHLMILKKQSTAFSAEAARWIHLFKNSYGLDET</sequence>
<evidence type="ECO:0000259" key="1">
    <source>
        <dbReference type="PROSITE" id="PS50931"/>
    </source>
</evidence>
<dbReference type="InterPro" id="IPR036390">
    <property type="entry name" value="WH_DNA-bd_sf"/>
</dbReference>
<dbReference type="SUPFAM" id="SSF46785">
    <property type="entry name" value="Winged helix' DNA-binding domain"/>
    <property type="match status" value="1"/>
</dbReference>
<name>A0A916VE88_9FIRM</name>
<dbReference type="RefSeq" id="WP_201312281.1">
    <property type="nucleotide sequence ID" value="NZ_BLYI01000070.1"/>
</dbReference>
<dbReference type="InterPro" id="IPR000847">
    <property type="entry name" value="LysR_HTH_N"/>
</dbReference>
<dbReference type="GO" id="GO:0005829">
    <property type="term" value="C:cytosol"/>
    <property type="evidence" value="ECO:0007669"/>
    <property type="project" value="TreeGrafter"/>
</dbReference>
<dbReference type="Pfam" id="PF00126">
    <property type="entry name" value="HTH_1"/>
    <property type="match status" value="1"/>
</dbReference>
<comment type="caution">
    <text evidence="2">The sequence shown here is derived from an EMBL/GenBank/DDBJ whole genome shotgun (WGS) entry which is preliminary data.</text>
</comment>
<evidence type="ECO:0000313" key="3">
    <source>
        <dbReference type="Proteomes" id="UP000613208"/>
    </source>
</evidence>
<dbReference type="PANTHER" id="PTHR30419:SF8">
    <property type="entry name" value="NITROGEN ASSIMILATION TRANSCRIPTIONAL ACTIVATOR-RELATED"/>
    <property type="match status" value="1"/>
</dbReference>
<dbReference type="PROSITE" id="PS50931">
    <property type="entry name" value="HTH_LYSR"/>
    <property type="match status" value="1"/>
</dbReference>
<reference evidence="2" key="1">
    <citation type="submission" date="2020-06" db="EMBL/GenBank/DDBJ databases">
        <title>Characterization of fructooligosaccharide metabolism and fructooligosaccharide-degrading enzymes in human commensal butyrate producers.</title>
        <authorList>
            <person name="Tanno H."/>
            <person name="Fujii T."/>
            <person name="Hirano K."/>
            <person name="Maeno S."/>
            <person name="Tonozuka T."/>
            <person name="Sakamoto M."/>
            <person name="Ohkuma M."/>
            <person name="Tochio T."/>
            <person name="Endo A."/>
        </authorList>
    </citation>
    <scope>NUCLEOTIDE SEQUENCE</scope>
    <source>
        <strain evidence="2">JCM 17466</strain>
    </source>
</reference>
<dbReference type="Gene3D" id="1.10.10.10">
    <property type="entry name" value="Winged helix-like DNA-binding domain superfamily/Winged helix DNA-binding domain"/>
    <property type="match status" value="1"/>
</dbReference>
<dbReference type="InterPro" id="IPR036388">
    <property type="entry name" value="WH-like_DNA-bd_sf"/>
</dbReference>
<dbReference type="PANTHER" id="PTHR30419">
    <property type="entry name" value="HTH-TYPE TRANSCRIPTIONAL REGULATOR YBHD"/>
    <property type="match status" value="1"/>
</dbReference>
<accession>A0A916VE88</accession>
<dbReference type="AlphaFoldDB" id="A0A916VE88"/>
<dbReference type="EMBL" id="BLYI01000070">
    <property type="protein sequence ID" value="GFO86635.1"/>
    <property type="molecule type" value="Genomic_DNA"/>
</dbReference>
<dbReference type="GO" id="GO:0003700">
    <property type="term" value="F:DNA-binding transcription factor activity"/>
    <property type="evidence" value="ECO:0007669"/>
    <property type="project" value="InterPro"/>
</dbReference>
<evidence type="ECO:0000313" key="2">
    <source>
        <dbReference type="EMBL" id="GFO86635.1"/>
    </source>
</evidence>
<protein>
    <submittedName>
        <fullName evidence="2">LysR family transcriptional regulator</fullName>
    </submittedName>
</protein>
<feature type="domain" description="HTH lysR-type" evidence="1">
    <location>
        <begin position="1"/>
        <end position="58"/>
    </location>
</feature>
<keyword evidence="3" id="KW-1185">Reference proteome</keyword>